<feature type="signal peptide" evidence="11">
    <location>
        <begin position="1"/>
        <end position="21"/>
    </location>
</feature>
<dbReference type="EMBL" id="OX395144">
    <property type="protein sequence ID" value="CAI5798901.1"/>
    <property type="molecule type" value="Genomic_DNA"/>
</dbReference>
<dbReference type="Gene3D" id="3.40.50.2300">
    <property type="match status" value="1"/>
</dbReference>
<feature type="chain" id="PRO_5041225627" evidence="11">
    <location>
        <begin position="22"/>
        <end position="203"/>
    </location>
</feature>
<gene>
    <name evidence="13" type="ORF">PODLI_1B025217</name>
</gene>
<name>A0AA35LMW2_9SAUR</name>
<feature type="domain" description="GPCR family 3 nine cysteines" evidence="12">
    <location>
        <begin position="139"/>
        <end position="184"/>
    </location>
</feature>
<evidence type="ECO:0000259" key="12">
    <source>
        <dbReference type="Pfam" id="PF07562"/>
    </source>
</evidence>
<evidence type="ECO:0000313" key="14">
    <source>
        <dbReference type="Proteomes" id="UP001178461"/>
    </source>
</evidence>
<keyword evidence="6" id="KW-0297">G-protein coupled receptor</keyword>
<dbReference type="PANTHER" id="PTHR24061">
    <property type="entry name" value="CALCIUM-SENSING RECEPTOR-RELATED"/>
    <property type="match status" value="1"/>
</dbReference>
<evidence type="ECO:0000256" key="8">
    <source>
        <dbReference type="ARBA" id="ARBA00023170"/>
    </source>
</evidence>
<evidence type="ECO:0000256" key="10">
    <source>
        <dbReference type="ARBA" id="ARBA00023224"/>
    </source>
</evidence>
<protein>
    <submittedName>
        <fullName evidence="13">Vomeronasal type-2 receptor 26-like</fullName>
    </submittedName>
</protein>
<organism evidence="13 14">
    <name type="scientific">Podarcis lilfordi</name>
    <name type="common">Lilford's wall lizard</name>
    <dbReference type="NCBI Taxonomy" id="74358"/>
    <lineage>
        <taxon>Eukaryota</taxon>
        <taxon>Metazoa</taxon>
        <taxon>Chordata</taxon>
        <taxon>Craniata</taxon>
        <taxon>Vertebrata</taxon>
        <taxon>Euteleostomi</taxon>
        <taxon>Lepidosauria</taxon>
        <taxon>Squamata</taxon>
        <taxon>Bifurcata</taxon>
        <taxon>Unidentata</taxon>
        <taxon>Episquamata</taxon>
        <taxon>Laterata</taxon>
        <taxon>Lacertibaenia</taxon>
        <taxon>Lacertidae</taxon>
        <taxon>Podarcis</taxon>
    </lineage>
</organism>
<keyword evidence="8 13" id="KW-0675">Receptor</keyword>
<dbReference type="Gene3D" id="2.10.50.30">
    <property type="entry name" value="GPCR, family 3, nine cysteines domain"/>
    <property type="match status" value="1"/>
</dbReference>
<dbReference type="FunFam" id="2.10.50.30:FF:000004">
    <property type="entry name" value="Taste receptor type 1 member 3-like protein"/>
    <property type="match status" value="1"/>
</dbReference>
<dbReference type="AlphaFoldDB" id="A0AA35LMW2"/>
<dbReference type="GO" id="GO:0004930">
    <property type="term" value="F:G protein-coupled receptor activity"/>
    <property type="evidence" value="ECO:0007669"/>
    <property type="project" value="UniProtKB-KW"/>
</dbReference>
<evidence type="ECO:0000256" key="3">
    <source>
        <dbReference type="ARBA" id="ARBA00022692"/>
    </source>
</evidence>
<sequence>MRSLLLLLLLLLLMMPFGVCGNYKAKCPLNLVRDQTDARNYFRPGHFLISGIISPKSFYKETPYVFSQTPLARDEGGRLCLDENWELPGDFDIMNWVMSPNKSHVVVKIGNIRRETSAGIKFTINPEAIEWPKKFNKAVPRSRCTERCQPGYAKVVLEGQPVCCYACARCVEGTFSAQEDIVECGSFLNFFRINRLHYILEES</sequence>
<comment type="subcellular location">
    <subcellularLocation>
        <location evidence="1">Cell membrane</location>
        <topology evidence="1">Multi-pass membrane protein</topology>
    </subcellularLocation>
</comment>
<dbReference type="GO" id="GO:0005886">
    <property type="term" value="C:plasma membrane"/>
    <property type="evidence" value="ECO:0007669"/>
    <property type="project" value="UniProtKB-SubCell"/>
</dbReference>
<keyword evidence="5" id="KW-1133">Transmembrane helix</keyword>
<keyword evidence="3" id="KW-0812">Transmembrane</keyword>
<accession>A0AA35LMW2</accession>
<evidence type="ECO:0000256" key="4">
    <source>
        <dbReference type="ARBA" id="ARBA00022729"/>
    </source>
</evidence>
<dbReference type="InterPro" id="IPR038550">
    <property type="entry name" value="GPCR_3_9-Cys_sf"/>
</dbReference>
<dbReference type="InterPro" id="IPR011500">
    <property type="entry name" value="GPCR_3_9-Cys_dom"/>
</dbReference>
<keyword evidence="2" id="KW-1003">Cell membrane</keyword>
<keyword evidence="14" id="KW-1185">Reference proteome</keyword>
<evidence type="ECO:0000256" key="7">
    <source>
        <dbReference type="ARBA" id="ARBA00023136"/>
    </source>
</evidence>
<keyword evidence="9" id="KW-0325">Glycoprotein</keyword>
<evidence type="ECO:0000256" key="1">
    <source>
        <dbReference type="ARBA" id="ARBA00004651"/>
    </source>
</evidence>
<keyword evidence="7" id="KW-0472">Membrane</keyword>
<reference evidence="13" key="1">
    <citation type="submission" date="2022-12" db="EMBL/GenBank/DDBJ databases">
        <authorList>
            <person name="Alioto T."/>
            <person name="Alioto T."/>
            <person name="Gomez Garrido J."/>
        </authorList>
    </citation>
    <scope>NUCLEOTIDE SEQUENCE</scope>
</reference>
<evidence type="ECO:0000256" key="5">
    <source>
        <dbReference type="ARBA" id="ARBA00022989"/>
    </source>
</evidence>
<evidence type="ECO:0000313" key="13">
    <source>
        <dbReference type="EMBL" id="CAI5798901.1"/>
    </source>
</evidence>
<dbReference type="Proteomes" id="UP001178461">
    <property type="component" value="Chromosome 18"/>
</dbReference>
<keyword evidence="4 11" id="KW-0732">Signal</keyword>
<dbReference type="InterPro" id="IPR000068">
    <property type="entry name" value="GPCR_3_Ca_sens_rcpt-rel"/>
</dbReference>
<keyword evidence="10" id="KW-0807">Transducer</keyword>
<evidence type="ECO:0000256" key="6">
    <source>
        <dbReference type="ARBA" id="ARBA00023040"/>
    </source>
</evidence>
<proteinExistence type="predicted"/>
<evidence type="ECO:0000256" key="9">
    <source>
        <dbReference type="ARBA" id="ARBA00023180"/>
    </source>
</evidence>
<dbReference type="Pfam" id="PF07562">
    <property type="entry name" value="NCD3G"/>
    <property type="match status" value="1"/>
</dbReference>
<evidence type="ECO:0000256" key="2">
    <source>
        <dbReference type="ARBA" id="ARBA00022475"/>
    </source>
</evidence>
<dbReference type="PANTHER" id="PTHR24061:SF599">
    <property type="entry name" value="G-PROTEIN COUPLED RECEPTORS FAMILY 3 PROFILE DOMAIN-CONTAINING PROTEIN"/>
    <property type="match status" value="1"/>
</dbReference>
<evidence type="ECO:0000256" key="11">
    <source>
        <dbReference type="SAM" id="SignalP"/>
    </source>
</evidence>